<accession>A0AA38SZ81</accession>
<dbReference type="PANTHER" id="PTHR45835:SF99">
    <property type="entry name" value="CHROMO DOMAIN-CONTAINING PROTEIN-RELATED"/>
    <property type="match status" value="1"/>
</dbReference>
<dbReference type="Gene3D" id="3.30.420.10">
    <property type="entry name" value="Ribonuclease H-like superfamily/Ribonuclease H"/>
    <property type="match status" value="1"/>
</dbReference>
<dbReference type="InterPro" id="IPR012337">
    <property type="entry name" value="RNaseH-like_sf"/>
</dbReference>
<name>A0AA38SZ81_9ASTR</name>
<evidence type="ECO:0000259" key="1">
    <source>
        <dbReference type="PROSITE" id="PS50994"/>
    </source>
</evidence>
<dbReference type="PROSITE" id="PS50994">
    <property type="entry name" value="INTEGRASE"/>
    <property type="match status" value="1"/>
</dbReference>
<reference evidence="2" key="1">
    <citation type="submission" date="2023-03" db="EMBL/GenBank/DDBJ databases">
        <title>Chromosome-scale reference genome and RAD-based genetic map of yellow starthistle (Centaurea solstitialis) reveal putative structural variation and QTLs associated with invader traits.</title>
        <authorList>
            <person name="Reatini B."/>
            <person name="Cang F.A."/>
            <person name="Jiang Q."/>
            <person name="Mckibben M.T.W."/>
            <person name="Barker M.S."/>
            <person name="Rieseberg L.H."/>
            <person name="Dlugosch K.M."/>
        </authorList>
    </citation>
    <scope>NUCLEOTIDE SEQUENCE</scope>
    <source>
        <strain evidence="2">CAN-66</strain>
        <tissue evidence="2">Leaf</tissue>
    </source>
</reference>
<protein>
    <recommendedName>
        <fullName evidence="1">Integrase catalytic domain-containing protein</fullName>
    </recommendedName>
</protein>
<organism evidence="2 3">
    <name type="scientific">Centaurea solstitialis</name>
    <name type="common">yellow star-thistle</name>
    <dbReference type="NCBI Taxonomy" id="347529"/>
    <lineage>
        <taxon>Eukaryota</taxon>
        <taxon>Viridiplantae</taxon>
        <taxon>Streptophyta</taxon>
        <taxon>Embryophyta</taxon>
        <taxon>Tracheophyta</taxon>
        <taxon>Spermatophyta</taxon>
        <taxon>Magnoliopsida</taxon>
        <taxon>eudicotyledons</taxon>
        <taxon>Gunneridae</taxon>
        <taxon>Pentapetalae</taxon>
        <taxon>asterids</taxon>
        <taxon>campanulids</taxon>
        <taxon>Asterales</taxon>
        <taxon>Asteraceae</taxon>
        <taxon>Carduoideae</taxon>
        <taxon>Cardueae</taxon>
        <taxon>Centaureinae</taxon>
        <taxon>Centaurea</taxon>
    </lineage>
</organism>
<dbReference type="AlphaFoldDB" id="A0AA38SZ81"/>
<dbReference type="InterPro" id="IPR036397">
    <property type="entry name" value="RNaseH_sf"/>
</dbReference>
<dbReference type="InterPro" id="IPR001584">
    <property type="entry name" value="Integrase_cat-core"/>
</dbReference>
<gene>
    <name evidence="2" type="ORF">OSB04_024313</name>
</gene>
<dbReference type="GO" id="GO:0015074">
    <property type="term" value="P:DNA integration"/>
    <property type="evidence" value="ECO:0007669"/>
    <property type="project" value="InterPro"/>
</dbReference>
<dbReference type="GO" id="GO:0003676">
    <property type="term" value="F:nucleic acid binding"/>
    <property type="evidence" value="ECO:0007669"/>
    <property type="project" value="InterPro"/>
</dbReference>
<keyword evidence="3" id="KW-1185">Reference proteome</keyword>
<feature type="domain" description="Integrase catalytic" evidence="1">
    <location>
        <begin position="35"/>
        <end position="225"/>
    </location>
</feature>
<evidence type="ECO:0000313" key="2">
    <source>
        <dbReference type="EMBL" id="KAJ9544606.1"/>
    </source>
</evidence>
<comment type="caution">
    <text evidence="2">The sequence shown here is derived from an EMBL/GenBank/DDBJ whole genome shotgun (WGS) entry which is preliminary data.</text>
</comment>
<dbReference type="SUPFAM" id="SSF53098">
    <property type="entry name" value="Ribonuclease H-like"/>
    <property type="match status" value="1"/>
</dbReference>
<dbReference type="Proteomes" id="UP001172457">
    <property type="component" value="Chromosome 6"/>
</dbReference>
<dbReference type="EMBL" id="JARYMX010000006">
    <property type="protein sequence ID" value="KAJ9544606.1"/>
    <property type="molecule type" value="Genomic_DNA"/>
</dbReference>
<proteinExistence type="predicted"/>
<sequence length="270" mass="30323">MGATWSFISNTLCKDFRLERDRLASPLAIDIAAEEVRNPSGGELIVYDEGRLRQLVFCSVTNARKYLQHRCVGYLAYTVIGSAEENELSVTDIPVVSEYPDVVPEDLPSIPPDSGRKFMNEGLVEDELWSRLVLLDTCVSYTGGYTLRLQGPNLGTKLHFSTAYHPQANGQSEHTIQTLGDMLRACVLDFGGSWDAYLLLAEFSYNNSFYSSFAMPPYEMFYGRMCRTPICWGEVGQRVLGSQSRRCVRDTRSFSRIVFEDETLVSGGEL</sequence>
<evidence type="ECO:0000313" key="3">
    <source>
        <dbReference type="Proteomes" id="UP001172457"/>
    </source>
</evidence>
<dbReference type="PANTHER" id="PTHR45835">
    <property type="entry name" value="YALI0A06105P"/>
    <property type="match status" value="1"/>
</dbReference>